<evidence type="ECO:0000256" key="2">
    <source>
        <dbReference type="ARBA" id="ARBA00022741"/>
    </source>
</evidence>
<dbReference type="InterPro" id="IPR057927">
    <property type="entry name" value="RAD24-like_helical"/>
</dbReference>
<proteinExistence type="predicted"/>
<protein>
    <submittedName>
        <fullName evidence="9">RFC checkpoint protein Rad17</fullName>
    </submittedName>
</protein>
<keyword evidence="5" id="KW-0539">Nucleus</keyword>
<feature type="non-terminal residue" evidence="9">
    <location>
        <position position="371"/>
    </location>
</feature>
<keyword evidence="6" id="KW-0131">Cell cycle</keyword>
<keyword evidence="3" id="KW-0227">DNA damage</keyword>
<evidence type="ECO:0000256" key="7">
    <source>
        <dbReference type="SAM" id="MobiDB-lite"/>
    </source>
</evidence>
<evidence type="ECO:0000256" key="3">
    <source>
        <dbReference type="ARBA" id="ARBA00022763"/>
    </source>
</evidence>
<evidence type="ECO:0000256" key="5">
    <source>
        <dbReference type="ARBA" id="ARBA00023242"/>
    </source>
</evidence>
<gene>
    <name evidence="9" type="primary">rad17_1</name>
    <name evidence="9" type="ORF">LTR16_006596</name>
</gene>
<dbReference type="InterPro" id="IPR004582">
    <property type="entry name" value="Checkpoint_prot_Rad17_Rad24"/>
</dbReference>
<dbReference type="Proteomes" id="UP001357485">
    <property type="component" value="Unassembled WGS sequence"/>
</dbReference>
<evidence type="ECO:0000259" key="8">
    <source>
        <dbReference type="Pfam" id="PF25812"/>
    </source>
</evidence>
<evidence type="ECO:0000313" key="10">
    <source>
        <dbReference type="Proteomes" id="UP001357485"/>
    </source>
</evidence>
<keyword evidence="4" id="KW-0067">ATP-binding</keyword>
<dbReference type="PANTHER" id="PTHR12172">
    <property type="entry name" value="CELL CYCLE CHECKPOINT PROTEIN RAD17"/>
    <property type="match status" value="1"/>
</dbReference>
<feature type="region of interest" description="Disordered" evidence="7">
    <location>
        <begin position="347"/>
        <end position="371"/>
    </location>
</feature>
<keyword evidence="2" id="KW-0547">Nucleotide-binding</keyword>
<accession>A0ABR0LVU9</accession>
<dbReference type="PANTHER" id="PTHR12172:SF0">
    <property type="entry name" value="CELL CYCLE CHECKPOINT PROTEIN RAD17"/>
    <property type="match status" value="1"/>
</dbReference>
<keyword evidence="10" id="KW-1185">Reference proteome</keyword>
<sequence length="371" mass="40608">MSSRPMSISGHDAVGQQVTPIVMIISETLQSANTASADSFTAHRLLGPEILNHPAVSVIEFNAIAPTLLTKALELVVLKEARISGRRKTPGPQVLKRLAEVGDIRSAISSLEFLCLRGDDNDDWGGKITFAKKKKASKDMPGLTKMERESLEMVTQRESSLGIFHAVGKVVYNKREEPLTIAPLDSIPQPPNHLPQHRRPKASEVNVDALIDEIGTDTSTFIAALHENYVLSCQSSTSEETIECITDCIDALSDADLLGPERFGSRNISGSATDSLRQDEMGFQAGVRGLIFHLPFPVKRKAPKWGGKGNAHRMFYPTFLKLWRQREEIEGLVDLFVVKAQKGQLIDPSGSAPSTSATKLGSVETWKRNST</sequence>
<organism evidence="9 10">
    <name type="scientific">Cryomyces antarcticus</name>
    <dbReference type="NCBI Taxonomy" id="329879"/>
    <lineage>
        <taxon>Eukaryota</taxon>
        <taxon>Fungi</taxon>
        <taxon>Dikarya</taxon>
        <taxon>Ascomycota</taxon>
        <taxon>Pezizomycotina</taxon>
        <taxon>Dothideomycetes</taxon>
        <taxon>Dothideomycetes incertae sedis</taxon>
        <taxon>Cryomyces</taxon>
    </lineage>
</organism>
<evidence type="ECO:0000256" key="4">
    <source>
        <dbReference type="ARBA" id="ARBA00022840"/>
    </source>
</evidence>
<dbReference type="EMBL" id="JAVRRA010009467">
    <property type="protein sequence ID" value="KAK5247995.1"/>
    <property type="molecule type" value="Genomic_DNA"/>
</dbReference>
<comment type="subcellular location">
    <subcellularLocation>
        <location evidence="1">Nucleus</location>
    </subcellularLocation>
</comment>
<dbReference type="Pfam" id="PF25812">
    <property type="entry name" value="RAD24_helical"/>
    <property type="match status" value="1"/>
</dbReference>
<evidence type="ECO:0000256" key="1">
    <source>
        <dbReference type="ARBA" id="ARBA00004123"/>
    </source>
</evidence>
<feature type="domain" description="Checkpoint protein RAD24-like helical bundle" evidence="8">
    <location>
        <begin position="158"/>
        <end position="261"/>
    </location>
</feature>
<name>A0ABR0LVU9_9PEZI</name>
<comment type="caution">
    <text evidence="9">The sequence shown here is derived from an EMBL/GenBank/DDBJ whole genome shotgun (WGS) entry which is preliminary data.</text>
</comment>
<evidence type="ECO:0000313" key="9">
    <source>
        <dbReference type="EMBL" id="KAK5247995.1"/>
    </source>
</evidence>
<evidence type="ECO:0000256" key="6">
    <source>
        <dbReference type="ARBA" id="ARBA00023306"/>
    </source>
</evidence>
<reference evidence="9 10" key="1">
    <citation type="submission" date="2023-08" db="EMBL/GenBank/DDBJ databases">
        <title>Black Yeasts Isolated from many extreme environments.</title>
        <authorList>
            <person name="Coleine C."/>
            <person name="Stajich J.E."/>
            <person name="Selbmann L."/>
        </authorList>
    </citation>
    <scope>NUCLEOTIDE SEQUENCE [LARGE SCALE GENOMIC DNA]</scope>
    <source>
        <strain evidence="9 10">CCFEE 536</strain>
    </source>
</reference>